<dbReference type="AlphaFoldDB" id="X1F4U8"/>
<feature type="non-terminal residue" evidence="1">
    <location>
        <position position="1"/>
    </location>
</feature>
<organism evidence="1">
    <name type="scientific">marine sediment metagenome</name>
    <dbReference type="NCBI Taxonomy" id="412755"/>
    <lineage>
        <taxon>unclassified sequences</taxon>
        <taxon>metagenomes</taxon>
        <taxon>ecological metagenomes</taxon>
    </lineage>
</organism>
<protein>
    <submittedName>
        <fullName evidence="1">Uncharacterized protein</fullName>
    </submittedName>
</protein>
<name>X1F4U8_9ZZZZ</name>
<comment type="caution">
    <text evidence="1">The sequence shown here is derived from an EMBL/GenBank/DDBJ whole genome shotgun (WGS) entry which is preliminary data.</text>
</comment>
<sequence length="57" mass="6799">KTTRKTWESWLMFFYPQRAMEIALSQGHTTVTSLQHYLGMPFTEVDRVEMAQFVEGW</sequence>
<evidence type="ECO:0000313" key="1">
    <source>
        <dbReference type="EMBL" id="GAH15823.1"/>
    </source>
</evidence>
<accession>X1F4U8</accession>
<dbReference type="EMBL" id="BART01032901">
    <property type="protein sequence ID" value="GAH15823.1"/>
    <property type="molecule type" value="Genomic_DNA"/>
</dbReference>
<gene>
    <name evidence="1" type="ORF">S01H4_56722</name>
</gene>
<reference evidence="1" key="1">
    <citation type="journal article" date="2014" name="Front. Microbiol.">
        <title>High frequency of phylogenetically diverse reductive dehalogenase-homologous genes in deep subseafloor sedimentary metagenomes.</title>
        <authorList>
            <person name="Kawai M."/>
            <person name="Futagami T."/>
            <person name="Toyoda A."/>
            <person name="Takaki Y."/>
            <person name="Nishi S."/>
            <person name="Hori S."/>
            <person name="Arai W."/>
            <person name="Tsubouchi T."/>
            <person name="Morono Y."/>
            <person name="Uchiyama I."/>
            <person name="Ito T."/>
            <person name="Fujiyama A."/>
            <person name="Inagaki F."/>
            <person name="Takami H."/>
        </authorList>
    </citation>
    <scope>NUCLEOTIDE SEQUENCE</scope>
    <source>
        <strain evidence="1">Expedition CK06-06</strain>
    </source>
</reference>
<proteinExistence type="predicted"/>